<keyword evidence="1" id="KW-0472">Membrane</keyword>
<dbReference type="KEGG" id="ntd:EGO55_04890"/>
<dbReference type="EMBL" id="BASZ01000009">
    <property type="protein sequence ID" value="GAD50538.1"/>
    <property type="molecule type" value="Genomic_DNA"/>
</dbReference>
<feature type="domain" description="Putative Flp pilus-assembly TadG-like N-terminal" evidence="2">
    <location>
        <begin position="11"/>
        <end position="58"/>
    </location>
</feature>
<dbReference type="Pfam" id="PF13400">
    <property type="entry name" value="Tad"/>
    <property type="match status" value="1"/>
</dbReference>
<evidence type="ECO:0000256" key="1">
    <source>
        <dbReference type="SAM" id="Phobius"/>
    </source>
</evidence>
<dbReference type="OrthoDB" id="7418984at2"/>
<evidence type="ECO:0000259" key="2">
    <source>
        <dbReference type="Pfam" id="PF13400"/>
    </source>
</evidence>
<reference evidence="3 4" key="1">
    <citation type="submission" date="2013-09" db="EMBL/GenBank/DDBJ databases">
        <title>Whole genome shotgun sequence of Novosphingobium tardaugens NBRC 16725.</title>
        <authorList>
            <person name="Isaki S."/>
            <person name="Hosoyama A."/>
            <person name="Tsuchikane K."/>
            <person name="Katsumata H."/>
            <person name="Ando Y."/>
            <person name="Yamazaki S."/>
            <person name="Fujita N."/>
        </authorList>
    </citation>
    <scope>NUCLEOTIDE SEQUENCE [LARGE SCALE GENOMIC DNA]</scope>
    <source>
        <strain evidence="3 4">NBRC 16725</strain>
    </source>
</reference>
<evidence type="ECO:0000313" key="4">
    <source>
        <dbReference type="Proteomes" id="UP000016568"/>
    </source>
</evidence>
<organism evidence="3 4">
    <name type="scientific">Caenibius tardaugens NBRC 16725</name>
    <dbReference type="NCBI Taxonomy" id="1219035"/>
    <lineage>
        <taxon>Bacteria</taxon>
        <taxon>Pseudomonadati</taxon>
        <taxon>Pseudomonadota</taxon>
        <taxon>Alphaproteobacteria</taxon>
        <taxon>Sphingomonadales</taxon>
        <taxon>Erythrobacteraceae</taxon>
        <taxon>Caenibius</taxon>
    </lineage>
</organism>
<name>U3A719_9SPHN</name>
<feature type="transmembrane region" description="Helical" evidence="1">
    <location>
        <begin position="12"/>
        <end position="32"/>
    </location>
</feature>
<proteinExistence type="predicted"/>
<accession>U3A719</accession>
<dbReference type="Proteomes" id="UP000016568">
    <property type="component" value="Unassembled WGS sequence"/>
</dbReference>
<dbReference type="AlphaFoldDB" id="U3A719"/>
<dbReference type="eggNOG" id="COG4655">
    <property type="taxonomic scope" value="Bacteria"/>
</dbReference>
<sequence>MLRGLRKHTSGNAAFIVAIGMPAFIGGAGMAVDVSQWYLWKREVQHSADQAALAGAWALIDADSASSYEMRAKQEFDGNLAVTADFVSTPNVTLADYAGGEDNSVVITAQVSKRLPFSGFLTGNAVTVAVRAQASFKAGANYGACLIALKKNGNGMDIGGNASVKAACGLAALSCGDDAVVIDGSATVETDSIATCGKANVPPENQDVVSENVKGLQDIYADLVPPENNDVPPPYSCKNVNKTEMAILRPGIYNGGIVVKCNTTLDQGVYIIDGGILDLSANYDVTGANVLFVLKNGARIKLGGNGNGNKITLSPMESGPYKDILIIEDRDSHPDNPGHKINGNSNSLIEGLIYLPNGEIEILGTADIASQCLQISAYKIKISGNANIETLCPTGTSVGSGLVMVRLVG</sequence>
<keyword evidence="4" id="KW-1185">Reference proteome</keyword>
<gene>
    <name evidence="3" type="ORF">NT2_09_01460</name>
</gene>
<keyword evidence="1" id="KW-0812">Transmembrane</keyword>
<keyword evidence="1" id="KW-1133">Transmembrane helix</keyword>
<evidence type="ECO:0000313" key="3">
    <source>
        <dbReference type="EMBL" id="GAD50538.1"/>
    </source>
</evidence>
<protein>
    <recommendedName>
        <fullName evidence="2">Putative Flp pilus-assembly TadG-like N-terminal domain-containing protein</fullName>
    </recommendedName>
</protein>
<dbReference type="InterPro" id="IPR028087">
    <property type="entry name" value="Tad_N"/>
</dbReference>
<comment type="caution">
    <text evidence="3">The sequence shown here is derived from an EMBL/GenBank/DDBJ whole genome shotgun (WGS) entry which is preliminary data.</text>
</comment>